<evidence type="ECO:0000256" key="8">
    <source>
        <dbReference type="SAM" id="Phobius"/>
    </source>
</evidence>
<feature type="domain" description="Cytochrome c" evidence="9">
    <location>
        <begin position="39"/>
        <end position="109"/>
    </location>
</feature>
<dbReference type="InterPro" id="IPR036909">
    <property type="entry name" value="Cyt_c-like_dom_sf"/>
</dbReference>
<dbReference type="AlphaFoldDB" id="A0A381P0S7"/>
<keyword evidence="3" id="KW-0349">Heme</keyword>
<evidence type="ECO:0000256" key="6">
    <source>
        <dbReference type="ARBA" id="ARBA00023002"/>
    </source>
</evidence>
<dbReference type="PANTHER" id="PTHR32303">
    <property type="entry name" value="QUINOPROTEIN ALCOHOL DEHYDROGENASE (CYTOCHROME C)"/>
    <property type="match status" value="1"/>
</dbReference>
<comment type="cofactor">
    <cofactor evidence="1">
        <name>pyrroloquinoline quinone</name>
        <dbReference type="ChEBI" id="CHEBI:58442"/>
    </cofactor>
</comment>
<dbReference type="InterPro" id="IPR002372">
    <property type="entry name" value="PQQ_rpt_dom"/>
</dbReference>
<evidence type="ECO:0000256" key="2">
    <source>
        <dbReference type="ARBA" id="ARBA00008156"/>
    </source>
</evidence>
<proteinExistence type="inferred from homology"/>
<reference evidence="10" key="1">
    <citation type="submission" date="2018-05" db="EMBL/GenBank/DDBJ databases">
        <authorList>
            <person name="Lanie J.A."/>
            <person name="Ng W.-L."/>
            <person name="Kazmierczak K.M."/>
            <person name="Andrzejewski T.M."/>
            <person name="Davidsen T.M."/>
            <person name="Wayne K.J."/>
            <person name="Tettelin H."/>
            <person name="Glass J.I."/>
            <person name="Rusch D."/>
            <person name="Podicherti R."/>
            <person name="Tsui H.-C.T."/>
            <person name="Winkler M.E."/>
        </authorList>
    </citation>
    <scope>NUCLEOTIDE SEQUENCE</scope>
</reference>
<dbReference type="GO" id="GO:0046872">
    <property type="term" value="F:metal ion binding"/>
    <property type="evidence" value="ECO:0007669"/>
    <property type="project" value="UniProtKB-KW"/>
</dbReference>
<protein>
    <recommendedName>
        <fullName evidence="9">Cytochrome c domain-containing protein</fullName>
    </recommendedName>
</protein>
<keyword evidence="4" id="KW-0479">Metal-binding</keyword>
<dbReference type="PANTHER" id="PTHR32303:SF10">
    <property type="entry name" value="OUTER MEMBRANE PROTEIN ASSEMBLY FACTOR BAMB"/>
    <property type="match status" value="1"/>
</dbReference>
<dbReference type="Pfam" id="PF13360">
    <property type="entry name" value="PQQ_2"/>
    <property type="match status" value="2"/>
</dbReference>
<dbReference type="Gene3D" id="1.10.760.10">
    <property type="entry name" value="Cytochrome c-like domain"/>
    <property type="match status" value="1"/>
</dbReference>
<organism evidence="10">
    <name type="scientific">marine metagenome</name>
    <dbReference type="NCBI Taxonomy" id="408172"/>
    <lineage>
        <taxon>unclassified sequences</taxon>
        <taxon>metagenomes</taxon>
        <taxon>ecological metagenomes</taxon>
    </lineage>
</organism>
<keyword evidence="7" id="KW-0408">Iron</keyword>
<dbReference type="InterPro" id="IPR018391">
    <property type="entry name" value="PQQ_b-propeller_rpt"/>
</dbReference>
<evidence type="ECO:0000256" key="1">
    <source>
        <dbReference type="ARBA" id="ARBA00001931"/>
    </source>
</evidence>
<dbReference type="Gene3D" id="2.140.10.10">
    <property type="entry name" value="Quinoprotein alcohol dehydrogenase-like superfamily"/>
    <property type="match status" value="2"/>
</dbReference>
<evidence type="ECO:0000256" key="5">
    <source>
        <dbReference type="ARBA" id="ARBA00022729"/>
    </source>
</evidence>
<dbReference type="SUPFAM" id="SSF46626">
    <property type="entry name" value="Cytochrome c"/>
    <property type="match status" value="1"/>
</dbReference>
<keyword evidence="8" id="KW-1133">Transmembrane helix</keyword>
<evidence type="ECO:0000259" key="9">
    <source>
        <dbReference type="PROSITE" id="PS51007"/>
    </source>
</evidence>
<keyword evidence="8" id="KW-0472">Membrane</keyword>
<feature type="transmembrane region" description="Helical" evidence="8">
    <location>
        <begin position="6"/>
        <end position="25"/>
    </location>
</feature>
<dbReference type="Pfam" id="PF13442">
    <property type="entry name" value="Cytochrome_CBB3"/>
    <property type="match status" value="1"/>
</dbReference>
<sequence length="622" mass="66354">VRKYTLTASTIATFMALVYVFVGIADSKQQDSYFTVGKSQAEDGRAIYNAMCVQCHEDVTVGAPDMASMSEMSARAVVASLETGKMREQGDGLNDAGKRAVAEWVSGKALVKNSLPLTAYCSHGPGDDTEIYWSGWGAGLSGTGFRNTAEAGMTIEDVPNLELKWAFGFPEQVQTRVQSALLGNQLIVGSQFGHVYSLDLDSGCVLWEFAADSEVRGSITVGEGPGNQGTVYLADIETNVYALDVTSGELLWRTKIARHLLHIITGTSALHDGRLYVPISSIEVAVAGDPNHLCCTSSGELVALDAISGKEIWRHRVIKEEAVEVARDRKGRPTLAPSGATVWSSPTVDVARGLVYIGTGENLSRPASETSDSLIAIDLQTGETVWKFQATSEDAWNMSCSQRGNNPNCPDPPGSDLDFGMAPILADLNGKDMLVAGQKSGVVYALDPDNSGELLWSTRLGRGGMLGGIHWGLAVDDRLVYATISDRLTKTARAPEKPGVYGLSLDSGRLVWETPTPDVCGRRRGCFRANSAAPAVIPGVVFAGALDGHIRAYSSSDGTILWDYDTVRDFETVNGIEASGGALDGASPVVAKGHLIVNSGYALFNQMPGNVLLVFQVPQDHR</sequence>
<keyword evidence="6" id="KW-0560">Oxidoreductase</keyword>
<dbReference type="EMBL" id="UINC01000668">
    <property type="protein sequence ID" value="SUZ59283.1"/>
    <property type="molecule type" value="Genomic_DNA"/>
</dbReference>
<dbReference type="SMART" id="SM00564">
    <property type="entry name" value="PQQ"/>
    <property type="match status" value="7"/>
</dbReference>
<dbReference type="InterPro" id="IPR009056">
    <property type="entry name" value="Cyt_c-like_dom"/>
</dbReference>
<keyword evidence="5" id="KW-0732">Signal</keyword>
<gene>
    <name evidence="10" type="ORF">METZ01_LOCUS12137</name>
</gene>
<evidence type="ECO:0000256" key="7">
    <source>
        <dbReference type="ARBA" id="ARBA00023004"/>
    </source>
</evidence>
<dbReference type="GO" id="GO:0009055">
    <property type="term" value="F:electron transfer activity"/>
    <property type="evidence" value="ECO:0007669"/>
    <property type="project" value="InterPro"/>
</dbReference>
<dbReference type="SUPFAM" id="SSF50998">
    <property type="entry name" value="Quinoprotein alcohol dehydrogenase-like"/>
    <property type="match status" value="1"/>
</dbReference>
<dbReference type="InterPro" id="IPR011047">
    <property type="entry name" value="Quinoprotein_ADH-like_sf"/>
</dbReference>
<dbReference type="GO" id="GO:0016491">
    <property type="term" value="F:oxidoreductase activity"/>
    <property type="evidence" value="ECO:0007669"/>
    <property type="project" value="UniProtKB-KW"/>
</dbReference>
<feature type="non-terminal residue" evidence="10">
    <location>
        <position position="1"/>
    </location>
</feature>
<evidence type="ECO:0000256" key="4">
    <source>
        <dbReference type="ARBA" id="ARBA00022723"/>
    </source>
</evidence>
<evidence type="ECO:0000256" key="3">
    <source>
        <dbReference type="ARBA" id="ARBA00022617"/>
    </source>
</evidence>
<dbReference type="GO" id="GO:0020037">
    <property type="term" value="F:heme binding"/>
    <property type="evidence" value="ECO:0007669"/>
    <property type="project" value="InterPro"/>
</dbReference>
<dbReference type="PROSITE" id="PS51007">
    <property type="entry name" value="CYTC"/>
    <property type="match status" value="1"/>
</dbReference>
<evidence type="ECO:0000313" key="10">
    <source>
        <dbReference type="EMBL" id="SUZ59283.1"/>
    </source>
</evidence>
<name>A0A381P0S7_9ZZZZ</name>
<comment type="similarity">
    <text evidence="2">Belongs to the bacterial PQQ dehydrogenase family.</text>
</comment>
<keyword evidence="8" id="KW-0812">Transmembrane</keyword>
<accession>A0A381P0S7</accession>